<sequence length="103" mass="11261">GHAADESLIQAIRSAADKPGSPWSKLLASPDIMDSGLYKYAIELAATARLRTDENVRVARFWKHLAKSDTKNANVVTPSPSTLNVIDTELQKGERDTVLDDLL</sequence>
<name>A0A9P5X5B0_9AGAR</name>
<organism evidence="1 2">
    <name type="scientific">Macrolepiota fuliginosa MF-IS2</name>
    <dbReference type="NCBI Taxonomy" id="1400762"/>
    <lineage>
        <taxon>Eukaryota</taxon>
        <taxon>Fungi</taxon>
        <taxon>Dikarya</taxon>
        <taxon>Basidiomycota</taxon>
        <taxon>Agaricomycotina</taxon>
        <taxon>Agaricomycetes</taxon>
        <taxon>Agaricomycetidae</taxon>
        <taxon>Agaricales</taxon>
        <taxon>Agaricineae</taxon>
        <taxon>Agaricaceae</taxon>
        <taxon>Macrolepiota</taxon>
    </lineage>
</organism>
<evidence type="ECO:0000313" key="2">
    <source>
        <dbReference type="Proteomes" id="UP000807342"/>
    </source>
</evidence>
<dbReference type="EMBL" id="MU151348">
    <property type="protein sequence ID" value="KAF9444782.1"/>
    <property type="molecule type" value="Genomic_DNA"/>
</dbReference>
<dbReference type="Proteomes" id="UP000807342">
    <property type="component" value="Unassembled WGS sequence"/>
</dbReference>
<dbReference type="AlphaFoldDB" id="A0A9P5X5B0"/>
<protein>
    <submittedName>
        <fullName evidence="1">Uncharacterized protein</fullName>
    </submittedName>
</protein>
<gene>
    <name evidence="1" type="ORF">P691DRAFT_635111</name>
</gene>
<dbReference type="OrthoDB" id="2798624at2759"/>
<proteinExistence type="predicted"/>
<reference evidence="1" key="1">
    <citation type="submission" date="2020-11" db="EMBL/GenBank/DDBJ databases">
        <authorList>
            <consortium name="DOE Joint Genome Institute"/>
            <person name="Ahrendt S."/>
            <person name="Riley R."/>
            <person name="Andreopoulos W."/>
            <person name="Labutti K."/>
            <person name="Pangilinan J."/>
            <person name="Ruiz-Duenas F.J."/>
            <person name="Barrasa J.M."/>
            <person name="Sanchez-Garcia M."/>
            <person name="Camarero S."/>
            <person name="Miyauchi S."/>
            <person name="Serrano A."/>
            <person name="Linde D."/>
            <person name="Babiker R."/>
            <person name="Drula E."/>
            <person name="Ayuso-Fernandez I."/>
            <person name="Pacheco R."/>
            <person name="Padilla G."/>
            <person name="Ferreira P."/>
            <person name="Barriuso J."/>
            <person name="Kellner H."/>
            <person name="Castanera R."/>
            <person name="Alfaro M."/>
            <person name="Ramirez L."/>
            <person name="Pisabarro A.G."/>
            <person name="Kuo A."/>
            <person name="Tritt A."/>
            <person name="Lipzen A."/>
            <person name="He G."/>
            <person name="Yan M."/>
            <person name="Ng V."/>
            <person name="Cullen D."/>
            <person name="Martin F."/>
            <person name="Rosso M.-N."/>
            <person name="Henrissat B."/>
            <person name="Hibbett D."/>
            <person name="Martinez A.T."/>
            <person name="Grigoriev I.V."/>
        </authorList>
    </citation>
    <scope>NUCLEOTIDE SEQUENCE</scope>
    <source>
        <strain evidence="1">MF-IS2</strain>
    </source>
</reference>
<feature type="non-terminal residue" evidence="1">
    <location>
        <position position="1"/>
    </location>
</feature>
<evidence type="ECO:0000313" key="1">
    <source>
        <dbReference type="EMBL" id="KAF9444782.1"/>
    </source>
</evidence>
<keyword evidence="2" id="KW-1185">Reference proteome</keyword>
<feature type="non-terminal residue" evidence="1">
    <location>
        <position position="103"/>
    </location>
</feature>
<accession>A0A9P5X5B0</accession>
<comment type="caution">
    <text evidence="1">The sequence shown here is derived from an EMBL/GenBank/DDBJ whole genome shotgun (WGS) entry which is preliminary data.</text>
</comment>